<keyword evidence="4" id="KW-1185">Reference proteome</keyword>
<dbReference type="EMBL" id="KZ613846">
    <property type="protein sequence ID" value="PMD57570.1"/>
    <property type="molecule type" value="Genomic_DNA"/>
</dbReference>
<proteinExistence type="predicted"/>
<feature type="transmembrane region" description="Helical" evidence="2">
    <location>
        <begin position="6"/>
        <end position="25"/>
    </location>
</feature>
<accession>A0A2J6T3F8</accession>
<reference evidence="3 4" key="1">
    <citation type="submission" date="2016-04" db="EMBL/GenBank/DDBJ databases">
        <title>A degradative enzymes factory behind the ericoid mycorrhizal symbiosis.</title>
        <authorList>
            <consortium name="DOE Joint Genome Institute"/>
            <person name="Martino E."/>
            <person name="Morin E."/>
            <person name="Grelet G."/>
            <person name="Kuo A."/>
            <person name="Kohler A."/>
            <person name="Daghino S."/>
            <person name="Barry K."/>
            <person name="Choi C."/>
            <person name="Cichocki N."/>
            <person name="Clum A."/>
            <person name="Copeland A."/>
            <person name="Hainaut M."/>
            <person name="Haridas S."/>
            <person name="Labutti K."/>
            <person name="Lindquist E."/>
            <person name="Lipzen A."/>
            <person name="Khouja H.-R."/>
            <person name="Murat C."/>
            <person name="Ohm R."/>
            <person name="Olson A."/>
            <person name="Spatafora J."/>
            <person name="Veneault-Fourrey C."/>
            <person name="Henrissat B."/>
            <person name="Grigoriev I."/>
            <person name="Martin F."/>
            <person name="Perotto S."/>
        </authorList>
    </citation>
    <scope>NUCLEOTIDE SEQUENCE [LARGE SCALE GENOMIC DNA]</scope>
    <source>
        <strain evidence="3 4">E</strain>
    </source>
</reference>
<feature type="compositionally biased region" description="Basic and acidic residues" evidence="1">
    <location>
        <begin position="75"/>
        <end position="87"/>
    </location>
</feature>
<name>A0A2J6T3F8_9HELO</name>
<organism evidence="3 4">
    <name type="scientific">Hyaloscypha bicolor E</name>
    <dbReference type="NCBI Taxonomy" id="1095630"/>
    <lineage>
        <taxon>Eukaryota</taxon>
        <taxon>Fungi</taxon>
        <taxon>Dikarya</taxon>
        <taxon>Ascomycota</taxon>
        <taxon>Pezizomycotina</taxon>
        <taxon>Leotiomycetes</taxon>
        <taxon>Helotiales</taxon>
        <taxon>Hyaloscyphaceae</taxon>
        <taxon>Hyaloscypha</taxon>
        <taxon>Hyaloscypha bicolor</taxon>
    </lineage>
</organism>
<dbReference type="InParanoid" id="A0A2J6T3F8"/>
<protein>
    <submittedName>
        <fullName evidence="3">Uncharacterized protein</fullName>
    </submittedName>
</protein>
<dbReference type="AlphaFoldDB" id="A0A2J6T3F8"/>
<dbReference type="GeneID" id="36588703"/>
<sequence>MGILFGFVAIFLVVIVAFGLTWRLWNIREEKKETERKRVLIEEGWGIQDGVGEKGKQRVVRDFRSEREEQEEREEGERGRKEEIVEG</sequence>
<evidence type="ECO:0000256" key="2">
    <source>
        <dbReference type="SAM" id="Phobius"/>
    </source>
</evidence>
<keyword evidence="2" id="KW-0812">Transmembrane</keyword>
<dbReference type="RefSeq" id="XP_024734474.1">
    <property type="nucleotide sequence ID" value="XM_024880626.1"/>
</dbReference>
<feature type="region of interest" description="Disordered" evidence="1">
    <location>
        <begin position="65"/>
        <end position="87"/>
    </location>
</feature>
<evidence type="ECO:0000313" key="4">
    <source>
        <dbReference type="Proteomes" id="UP000235371"/>
    </source>
</evidence>
<evidence type="ECO:0000313" key="3">
    <source>
        <dbReference type="EMBL" id="PMD57570.1"/>
    </source>
</evidence>
<gene>
    <name evidence="3" type="ORF">K444DRAFT_614974</name>
</gene>
<dbReference type="Proteomes" id="UP000235371">
    <property type="component" value="Unassembled WGS sequence"/>
</dbReference>
<keyword evidence="2" id="KW-1133">Transmembrane helix</keyword>
<keyword evidence="2" id="KW-0472">Membrane</keyword>
<evidence type="ECO:0000256" key="1">
    <source>
        <dbReference type="SAM" id="MobiDB-lite"/>
    </source>
</evidence>